<evidence type="ECO:0000313" key="13">
    <source>
        <dbReference type="EMBL" id="CAD7222436.1"/>
    </source>
</evidence>
<keyword evidence="2" id="KW-0678">Repressor</keyword>
<dbReference type="SMART" id="SM00355">
    <property type="entry name" value="ZnF_C2H2"/>
    <property type="match status" value="3"/>
</dbReference>
<evidence type="ECO:0000256" key="10">
    <source>
        <dbReference type="ARBA" id="ARBA00023242"/>
    </source>
</evidence>
<keyword evidence="6" id="KW-0862">Zinc</keyword>
<evidence type="ECO:0000256" key="4">
    <source>
        <dbReference type="ARBA" id="ARBA00022737"/>
    </source>
</evidence>
<feature type="region of interest" description="Disordered" evidence="12">
    <location>
        <begin position="176"/>
        <end position="223"/>
    </location>
</feature>
<feature type="compositionally biased region" description="Low complexity" evidence="12">
    <location>
        <begin position="194"/>
        <end position="206"/>
    </location>
</feature>
<feature type="region of interest" description="Disordered" evidence="12">
    <location>
        <begin position="345"/>
        <end position="422"/>
    </location>
</feature>
<evidence type="ECO:0000256" key="12">
    <source>
        <dbReference type="SAM" id="MobiDB-lite"/>
    </source>
</evidence>
<reference evidence="13" key="1">
    <citation type="submission" date="2020-11" db="EMBL/GenBank/DDBJ databases">
        <authorList>
            <person name="Tran Van P."/>
        </authorList>
    </citation>
    <scope>NUCLEOTIDE SEQUENCE</scope>
</reference>
<gene>
    <name evidence="13" type="ORF">CTOB1V02_LOCUS444</name>
</gene>
<name>A0A7R8ZIC2_9CRUS</name>
<comment type="subcellular location">
    <subcellularLocation>
        <location evidence="1">Nucleus</location>
    </subcellularLocation>
</comment>
<evidence type="ECO:0000256" key="3">
    <source>
        <dbReference type="ARBA" id="ARBA00022723"/>
    </source>
</evidence>
<accession>A0A7R8ZIC2</accession>
<sequence length="586" mass="62974">MCLSGSCKAGLRYPVVSNLGMPATRIKELKVLRAKRRTSDLLQKREKRFTKEPVLSSGKAADSHVESPESTDDSGLTSSSSRGSDISDDPRSPSSSSSSGIFDLLDDDLDSDWSTSPPRTPPTANGPAPHARTNISSTLSQLLSSSSPSSSTQLHLPLPSSEAWCRTWLSSESSSGPTPSAVCDSDSSPHCEDSSSSSSGYSSCSSSERDSPPAVSKHPPSPCNIRFPAPPKRGLICQWARCGISLSPSNLHDHLLKSHVKTQSPTAKNNAGKRTGVLSARPTYSCSWVGCKVFQKPSLSIGWLERHVLTHHAGLKPFKCILQGCDSRFSSKVLLERHVNNHFASPPASATATAAAEPHAHPPTPPSASASTAPVETASSSSSKQIKKDLTKRSQRRSSASATSSSASASDGSLPPAPAAPVVSSNAADALDGAQADLNDLHKHESKKIIRKNGKKLRVRNKLYSARLWDHWDAGIMSRLRHQLNYITYESPLAHLRPDNRQTTLTDITLECKVLACRITESGKEEYHVNYSPEGILPDAWVPSGSFSPRVTLSMGQIPPSGRSTLETLMFGCANPPTRLRRNKRK</sequence>
<dbReference type="InterPro" id="IPR036236">
    <property type="entry name" value="Znf_C2H2_sf"/>
</dbReference>
<keyword evidence="7" id="KW-0156">Chromatin regulator</keyword>
<dbReference type="SUPFAM" id="SSF57667">
    <property type="entry name" value="beta-beta-alpha zinc fingers"/>
    <property type="match status" value="1"/>
</dbReference>
<dbReference type="InterPro" id="IPR052130">
    <property type="entry name" value="AEBP2/jing_C2H2-ZnF"/>
</dbReference>
<dbReference type="GO" id="GO:0006357">
    <property type="term" value="P:regulation of transcription by RNA polymerase II"/>
    <property type="evidence" value="ECO:0007669"/>
    <property type="project" value="TreeGrafter"/>
</dbReference>
<feature type="region of interest" description="Disordered" evidence="12">
    <location>
        <begin position="43"/>
        <end position="133"/>
    </location>
</feature>
<feature type="compositionally biased region" description="Low complexity" evidence="12">
    <location>
        <begin position="398"/>
        <end position="422"/>
    </location>
</feature>
<dbReference type="Gene3D" id="3.30.160.60">
    <property type="entry name" value="Classic Zinc Finger"/>
    <property type="match status" value="2"/>
</dbReference>
<keyword evidence="3" id="KW-0479">Metal-binding</keyword>
<feature type="compositionally biased region" description="Low complexity" evidence="12">
    <location>
        <begin position="73"/>
        <end position="84"/>
    </location>
</feature>
<evidence type="ECO:0000256" key="5">
    <source>
        <dbReference type="ARBA" id="ARBA00022771"/>
    </source>
</evidence>
<keyword evidence="10" id="KW-0539">Nucleus</keyword>
<dbReference type="GO" id="GO:0006325">
    <property type="term" value="P:chromatin organization"/>
    <property type="evidence" value="ECO:0007669"/>
    <property type="project" value="UniProtKB-KW"/>
</dbReference>
<dbReference type="OrthoDB" id="6350184at2759"/>
<dbReference type="InterPro" id="IPR013087">
    <property type="entry name" value="Znf_C2H2_type"/>
</dbReference>
<feature type="compositionally biased region" description="Low complexity" evidence="12">
    <location>
        <begin position="345"/>
        <end position="357"/>
    </location>
</feature>
<evidence type="ECO:0000256" key="9">
    <source>
        <dbReference type="ARBA" id="ARBA00023163"/>
    </source>
</evidence>
<dbReference type="EMBL" id="OB660058">
    <property type="protein sequence ID" value="CAD7222436.1"/>
    <property type="molecule type" value="Genomic_DNA"/>
</dbReference>
<dbReference type="PANTHER" id="PTHR46541:SF1">
    <property type="entry name" value="ZINC FINGER PROTEIN AEBP2"/>
    <property type="match status" value="1"/>
</dbReference>
<comment type="similarity">
    <text evidence="11">Belongs to the AEBP2/jing C2H2-type zinc-finger family.</text>
</comment>
<dbReference type="PANTHER" id="PTHR46541">
    <property type="entry name" value="ZINC FINGER PROTEIN AEBP2"/>
    <property type="match status" value="1"/>
</dbReference>
<evidence type="ECO:0000256" key="6">
    <source>
        <dbReference type="ARBA" id="ARBA00022833"/>
    </source>
</evidence>
<dbReference type="InterPro" id="IPR059034">
    <property type="entry name" value="SH3_AEBP2_C"/>
</dbReference>
<keyword evidence="9" id="KW-0804">Transcription</keyword>
<feature type="compositionally biased region" description="Low complexity" evidence="12">
    <location>
        <begin position="367"/>
        <end position="383"/>
    </location>
</feature>
<keyword evidence="5" id="KW-0863">Zinc-finger</keyword>
<evidence type="ECO:0000256" key="7">
    <source>
        <dbReference type="ARBA" id="ARBA00022853"/>
    </source>
</evidence>
<proteinExistence type="inferred from homology"/>
<feature type="compositionally biased region" description="Low complexity" evidence="12">
    <location>
        <begin position="92"/>
        <end position="103"/>
    </location>
</feature>
<dbReference type="GO" id="GO:0008270">
    <property type="term" value="F:zinc ion binding"/>
    <property type="evidence" value="ECO:0007669"/>
    <property type="project" value="UniProtKB-KW"/>
</dbReference>
<protein>
    <submittedName>
        <fullName evidence="13">Uncharacterized protein</fullName>
    </submittedName>
</protein>
<dbReference type="Pfam" id="PF26014">
    <property type="entry name" value="SH3_AEBP2_C"/>
    <property type="match status" value="1"/>
</dbReference>
<keyword evidence="8" id="KW-0805">Transcription regulation</keyword>
<evidence type="ECO:0000256" key="1">
    <source>
        <dbReference type="ARBA" id="ARBA00004123"/>
    </source>
</evidence>
<evidence type="ECO:0000256" key="8">
    <source>
        <dbReference type="ARBA" id="ARBA00023015"/>
    </source>
</evidence>
<keyword evidence="4" id="KW-0677">Repeat</keyword>
<evidence type="ECO:0000256" key="11">
    <source>
        <dbReference type="ARBA" id="ARBA00037930"/>
    </source>
</evidence>
<dbReference type="AlphaFoldDB" id="A0A7R8ZIC2"/>
<dbReference type="PROSITE" id="PS50157">
    <property type="entry name" value="ZINC_FINGER_C2H2_2"/>
    <property type="match status" value="1"/>
</dbReference>
<organism evidence="13">
    <name type="scientific">Cyprideis torosa</name>
    <dbReference type="NCBI Taxonomy" id="163714"/>
    <lineage>
        <taxon>Eukaryota</taxon>
        <taxon>Metazoa</taxon>
        <taxon>Ecdysozoa</taxon>
        <taxon>Arthropoda</taxon>
        <taxon>Crustacea</taxon>
        <taxon>Oligostraca</taxon>
        <taxon>Ostracoda</taxon>
        <taxon>Podocopa</taxon>
        <taxon>Podocopida</taxon>
        <taxon>Cytherocopina</taxon>
        <taxon>Cytheroidea</taxon>
        <taxon>Cytherideidae</taxon>
        <taxon>Cyprideis</taxon>
    </lineage>
</organism>
<dbReference type="PROSITE" id="PS00028">
    <property type="entry name" value="ZINC_FINGER_C2H2_1"/>
    <property type="match status" value="1"/>
</dbReference>
<dbReference type="GO" id="GO:0035098">
    <property type="term" value="C:ESC/E(Z) complex"/>
    <property type="evidence" value="ECO:0007669"/>
    <property type="project" value="TreeGrafter"/>
</dbReference>
<evidence type="ECO:0000256" key="2">
    <source>
        <dbReference type="ARBA" id="ARBA00022491"/>
    </source>
</evidence>